<dbReference type="InterPro" id="IPR043594">
    <property type="entry name" value="HMGL"/>
</dbReference>
<comment type="caution">
    <text evidence="5">The sequence shown here is derived from an EMBL/GenBank/DDBJ whole genome shotgun (WGS) entry which is preliminary data.</text>
</comment>
<dbReference type="EMBL" id="JAGGJV010000006">
    <property type="protein sequence ID" value="MBP1860216.1"/>
    <property type="molecule type" value="Genomic_DNA"/>
</dbReference>
<dbReference type="PANTHER" id="PTHR42738:SF7">
    <property type="entry name" value="HYDROXYMETHYLGLUTARYL-COA LYASE"/>
    <property type="match status" value="1"/>
</dbReference>
<feature type="domain" description="Pyruvate carboxyltransferase" evidence="4">
    <location>
        <begin position="13"/>
        <end position="280"/>
    </location>
</feature>
<evidence type="ECO:0000313" key="6">
    <source>
        <dbReference type="Proteomes" id="UP000823786"/>
    </source>
</evidence>
<keyword evidence="3 5" id="KW-0456">Lyase</keyword>
<dbReference type="RefSeq" id="WP_209854199.1">
    <property type="nucleotide sequence ID" value="NZ_JAGGJV010000006.1"/>
</dbReference>
<dbReference type="GO" id="GO:0004419">
    <property type="term" value="F:hydroxymethylglutaryl-CoA lyase activity"/>
    <property type="evidence" value="ECO:0007669"/>
    <property type="project" value="UniProtKB-EC"/>
</dbReference>
<keyword evidence="2" id="KW-0479">Metal-binding</keyword>
<dbReference type="CDD" id="cd07938">
    <property type="entry name" value="DRE_TIM_HMGL"/>
    <property type="match status" value="1"/>
</dbReference>
<keyword evidence="6" id="KW-1185">Reference proteome</keyword>
<dbReference type="Proteomes" id="UP000823786">
    <property type="component" value="Unassembled WGS sequence"/>
</dbReference>
<dbReference type="NCBIfam" id="NF004283">
    <property type="entry name" value="PRK05692.1"/>
    <property type="match status" value="1"/>
</dbReference>
<evidence type="ECO:0000256" key="2">
    <source>
        <dbReference type="ARBA" id="ARBA00022723"/>
    </source>
</evidence>
<sequence>MAEPYAAGASNRVSIVEMAPRDGLQNEKVLIDTAAKVRLVDMLSACGFERIEVTSFVSPKWVPQLGDAAEVMAGIARRPGVRYAVLTPNMKGFEAALAAGADEVAIFASASEGFSQHNINCSIAESIERFRPVAAAAREEGVPVRGYVSCVVECPYDGAVAPESAASVAGRLKDLGCYEISLGDTIGRGTPEAVDRMLEAVLAAIPAAKLAGHFHDTSGRALDNIGVALERGIRVFDASVGGLGGCPYAPGAKGNVDTLMVHRYLKGRGFETGLAEDALERASVFARSLRSSR</sequence>
<evidence type="ECO:0000256" key="1">
    <source>
        <dbReference type="ARBA" id="ARBA00009405"/>
    </source>
</evidence>
<dbReference type="PROSITE" id="PS50991">
    <property type="entry name" value="PYR_CT"/>
    <property type="match status" value="1"/>
</dbReference>
<dbReference type="SUPFAM" id="SSF51569">
    <property type="entry name" value="Aldolase"/>
    <property type="match status" value="1"/>
</dbReference>
<accession>A0ABS4EQJ3</accession>
<dbReference type="EC" id="4.1.3.4" evidence="5"/>
<dbReference type="Pfam" id="PF00682">
    <property type="entry name" value="HMGL-like"/>
    <property type="match status" value="1"/>
</dbReference>
<dbReference type="InterPro" id="IPR000891">
    <property type="entry name" value="PYR_CT"/>
</dbReference>
<proteinExistence type="inferred from homology"/>
<reference evidence="5 6" key="1">
    <citation type="submission" date="2021-03" db="EMBL/GenBank/DDBJ databases">
        <title>Genomic Encyclopedia of Type Strains, Phase IV (KMG-IV): sequencing the most valuable type-strain genomes for metagenomic binning, comparative biology and taxonomic classification.</title>
        <authorList>
            <person name="Goeker M."/>
        </authorList>
    </citation>
    <scope>NUCLEOTIDE SEQUENCE [LARGE SCALE GENOMIC DNA]</scope>
    <source>
        <strain evidence="5 6">DSM 26427</strain>
    </source>
</reference>
<gene>
    <name evidence="5" type="ORF">J2Z75_003737</name>
</gene>
<comment type="similarity">
    <text evidence="1">Belongs to the HMG-CoA lyase family.</text>
</comment>
<dbReference type="Gene3D" id="3.20.20.70">
    <property type="entry name" value="Aldolase class I"/>
    <property type="match status" value="1"/>
</dbReference>
<evidence type="ECO:0000313" key="5">
    <source>
        <dbReference type="EMBL" id="MBP1860216.1"/>
    </source>
</evidence>
<organism evidence="5 6">
    <name type="scientific">Rhizobium herbae</name>
    <dbReference type="NCBI Taxonomy" id="508661"/>
    <lineage>
        <taxon>Bacteria</taxon>
        <taxon>Pseudomonadati</taxon>
        <taxon>Pseudomonadota</taxon>
        <taxon>Alphaproteobacteria</taxon>
        <taxon>Hyphomicrobiales</taxon>
        <taxon>Rhizobiaceae</taxon>
        <taxon>Rhizobium/Agrobacterium group</taxon>
        <taxon>Rhizobium</taxon>
    </lineage>
</organism>
<protein>
    <submittedName>
        <fullName evidence="5">Hydroxymethylglutaryl-CoA lyase</fullName>
        <ecNumber evidence="5">4.1.3.4</ecNumber>
    </submittedName>
</protein>
<evidence type="ECO:0000259" key="4">
    <source>
        <dbReference type="PROSITE" id="PS50991"/>
    </source>
</evidence>
<evidence type="ECO:0000256" key="3">
    <source>
        <dbReference type="ARBA" id="ARBA00023239"/>
    </source>
</evidence>
<name>A0ABS4EQJ3_9HYPH</name>
<dbReference type="PANTHER" id="PTHR42738">
    <property type="entry name" value="HYDROXYMETHYLGLUTARYL-COA LYASE"/>
    <property type="match status" value="1"/>
</dbReference>
<dbReference type="InterPro" id="IPR013785">
    <property type="entry name" value="Aldolase_TIM"/>
</dbReference>